<dbReference type="PROSITE" id="PS50035">
    <property type="entry name" value="PLD"/>
    <property type="match status" value="2"/>
</dbReference>
<evidence type="ECO:0000313" key="2">
    <source>
        <dbReference type="EMBL" id="MFC5567855.1"/>
    </source>
</evidence>
<feature type="domain" description="PLD phosphodiesterase" evidence="1">
    <location>
        <begin position="432"/>
        <end position="453"/>
    </location>
</feature>
<dbReference type="Proteomes" id="UP001596056">
    <property type="component" value="Unassembled WGS sequence"/>
</dbReference>
<reference evidence="3" key="1">
    <citation type="journal article" date="2019" name="Int. J. Syst. Evol. Microbiol.">
        <title>The Global Catalogue of Microorganisms (GCM) 10K type strain sequencing project: providing services to taxonomists for standard genome sequencing and annotation.</title>
        <authorList>
            <consortium name="The Broad Institute Genomics Platform"/>
            <consortium name="The Broad Institute Genome Sequencing Center for Infectious Disease"/>
            <person name="Wu L."/>
            <person name="Ma J."/>
        </authorList>
    </citation>
    <scope>NUCLEOTIDE SEQUENCE [LARGE SCALE GENOMIC DNA]</scope>
    <source>
        <strain evidence="3">KACC 11588</strain>
    </source>
</reference>
<dbReference type="EMBL" id="JBHSNA010000020">
    <property type="protein sequence ID" value="MFC5567855.1"/>
    <property type="molecule type" value="Genomic_DNA"/>
</dbReference>
<dbReference type="SMART" id="SM00155">
    <property type="entry name" value="PLDc"/>
    <property type="match status" value="2"/>
</dbReference>
<dbReference type="RefSeq" id="WP_209840902.1">
    <property type="nucleotide sequence ID" value="NZ_JAGGJP010000009.1"/>
</dbReference>
<name>A0ABW0SG51_9RHOB</name>
<dbReference type="SUPFAM" id="SSF56024">
    <property type="entry name" value="Phospholipase D/nuclease"/>
    <property type="match status" value="2"/>
</dbReference>
<keyword evidence="3" id="KW-1185">Reference proteome</keyword>
<feature type="domain" description="PLD phosphodiesterase" evidence="1">
    <location>
        <begin position="191"/>
        <end position="218"/>
    </location>
</feature>
<comment type="caution">
    <text evidence="2">The sequence shown here is derived from an EMBL/GenBank/DDBJ whole genome shotgun (WGS) entry which is preliminary data.</text>
</comment>
<dbReference type="InterPro" id="IPR001736">
    <property type="entry name" value="PLipase_D/transphosphatidylase"/>
</dbReference>
<evidence type="ECO:0000259" key="1">
    <source>
        <dbReference type="PROSITE" id="PS50035"/>
    </source>
</evidence>
<protein>
    <submittedName>
        <fullName evidence="2">Phosphatidylserine/phosphatidylglycerophosphate/ cardiolipin synthase family protein</fullName>
    </submittedName>
</protein>
<dbReference type="Pfam" id="PF00614">
    <property type="entry name" value="PLDc"/>
    <property type="match status" value="1"/>
</dbReference>
<proteinExistence type="predicted"/>
<sequence>MQHVTGLVRDRTTTDILLTASDAFPAFERAVLESQAEIWASFRIFDPRTRLRSPEARAVGDTWFDLLVDALRRGVRIDLTIADFDPIAQPSLHRGTWASLRQMVAAGEASGAPGRLRVRAALHPATTGLLPRAALWPQAAVRLARTARWLNARDLTRRAAALRDMPGLAGLLAQGPDGRVRARAFRPPMLHPATHHQKLAVFDRRRLYIGGLDLDDRRWNSPDHDRPGEGTWQGLQLMIEGPIVAEAQAHLERFRHVTARQASPAPQRRLLRTLSRPRGGLWAGFGPEPVTQEILDAHEMLAAKARRLIYLETQFFRDTRLARRLARAARERPELGLILILPAAPEDVAFGRAWSIDTRIRKHMQARCLHILGEAFGPRLFVGAAAQPRREAAGGTGDPQAAGPEAEPIAATTFDEGNGRERLLGEPIVHIHAKVSIFDDAAIVSSANLTGCSLRWDTEAGVLLTAPKVVQRLRERVMGYWLPADADSRYLDPDRAVALWQRLALRNSRLPPERREGFVLPYDIAAAERIARSVPLVPEEMV</sequence>
<dbReference type="PANTHER" id="PTHR21248">
    <property type="entry name" value="CARDIOLIPIN SYNTHASE"/>
    <property type="match status" value="1"/>
</dbReference>
<accession>A0ABW0SG51</accession>
<dbReference type="Gene3D" id="3.30.870.10">
    <property type="entry name" value="Endonuclease Chain A"/>
    <property type="match status" value="2"/>
</dbReference>
<dbReference type="PANTHER" id="PTHR21248:SF12">
    <property type="entry name" value="CARDIOLIPIN SYNTHASE C"/>
    <property type="match status" value="1"/>
</dbReference>
<evidence type="ECO:0000313" key="3">
    <source>
        <dbReference type="Proteomes" id="UP001596056"/>
    </source>
</evidence>
<organism evidence="2 3">
    <name type="scientific">Rubellimicrobium aerolatum</name>
    <dbReference type="NCBI Taxonomy" id="490979"/>
    <lineage>
        <taxon>Bacteria</taxon>
        <taxon>Pseudomonadati</taxon>
        <taxon>Pseudomonadota</taxon>
        <taxon>Alphaproteobacteria</taxon>
        <taxon>Rhodobacterales</taxon>
        <taxon>Roseobacteraceae</taxon>
        <taxon>Rubellimicrobium</taxon>
    </lineage>
</organism>
<gene>
    <name evidence="2" type="ORF">ACFPOC_15685</name>
</gene>